<dbReference type="EMBL" id="JAHRIP010005406">
    <property type="protein sequence ID" value="MEQ2281967.1"/>
    <property type="molecule type" value="Genomic_DNA"/>
</dbReference>
<organism evidence="1 2">
    <name type="scientific">Ameca splendens</name>
    <dbReference type="NCBI Taxonomy" id="208324"/>
    <lineage>
        <taxon>Eukaryota</taxon>
        <taxon>Metazoa</taxon>
        <taxon>Chordata</taxon>
        <taxon>Craniata</taxon>
        <taxon>Vertebrata</taxon>
        <taxon>Euteleostomi</taxon>
        <taxon>Actinopterygii</taxon>
        <taxon>Neopterygii</taxon>
        <taxon>Teleostei</taxon>
        <taxon>Neoteleostei</taxon>
        <taxon>Acanthomorphata</taxon>
        <taxon>Ovalentaria</taxon>
        <taxon>Atherinomorphae</taxon>
        <taxon>Cyprinodontiformes</taxon>
        <taxon>Goodeidae</taxon>
        <taxon>Ameca</taxon>
    </lineage>
</organism>
<comment type="caution">
    <text evidence="1">The sequence shown here is derived from an EMBL/GenBank/DDBJ whole genome shotgun (WGS) entry which is preliminary data.</text>
</comment>
<evidence type="ECO:0000313" key="1">
    <source>
        <dbReference type="EMBL" id="MEQ2281967.1"/>
    </source>
</evidence>
<gene>
    <name evidence="1" type="ORF">AMECASPLE_035722</name>
</gene>
<evidence type="ECO:0000313" key="2">
    <source>
        <dbReference type="Proteomes" id="UP001469553"/>
    </source>
</evidence>
<dbReference type="Proteomes" id="UP001469553">
    <property type="component" value="Unassembled WGS sequence"/>
</dbReference>
<protein>
    <submittedName>
        <fullName evidence="1">Uncharacterized protein</fullName>
    </submittedName>
</protein>
<keyword evidence="2" id="KW-1185">Reference proteome</keyword>
<reference evidence="1 2" key="1">
    <citation type="submission" date="2021-06" db="EMBL/GenBank/DDBJ databases">
        <authorList>
            <person name="Palmer J.M."/>
        </authorList>
    </citation>
    <scope>NUCLEOTIDE SEQUENCE [LARGE SCALE GENOMIC DNA]</scope>
    <source>
        <strain evidence="1 2">AS_MEX2019</strain>
        <tissue evidence="1">Muscle</tissue>
    </source>
</reference>
<sequence length="109" mass="12344">MVLCGTHKAISSISVYNYTGCCAVSWPKCKYRLSGVRSHYLGWTTHTHTHTHAHTLFSPPVWCYIRQSGRESGSSNRAIRTPRDPIDLIIDPLLPWPIQTTVWVHTATI</sequence>
<accession>A0ABV0XKI4</accession>
<name>A0ABV0XKI4_9TELE</name>
<proteinExistence type="predicted"/>